<dbReference type="EMBL" id="CP023671">
    <property type="protein sequence ID" value="AYE33286.1"/>
    <property type="molecule type" value="Genomic_DNA"/>
</dbReference>
<keyword evidence="1" id="KW-0812">Transmembrane</keyword>
<dbReference type="AlphaFoldDB" id="A0A9N7PK98"/>
<gene>
    <name evidence="2" type="ORF">CP523_01815</name>
    <name evidence="3" type="ORF">NH397_10135</name>
</gene>
<dbReference type="GeneID" id="303559412"/>
<evidence type="ECO:0000313" key="5">
    <source>
        <dbReference type="Proteomes" id="UP001055437"/>
    </source>
</evidence>
<feature type="transmembrane region" description="Helical" evidence="1">
    <location>
        <begin position="6"/>
        <end position="30"/>
    </location>
</feature>
<reference evidence="3" key="2">
    <citation type="submission" date="2022-06" db="EMBL/GenBank/DDBJ databases">
        <authorList>
            <person name="Holder M.E."/>
            <person name="Ajami N.J."/>
            <person name="Petrosino J.F."/>
        </authorList>
    </citation>
    <scope>NUCLEOTIDE SEQUENCE</scope>
    <source>
        <strain evidence="3">RMA 8861</strain>
    </source>
</reference>
<feature type="transmembrane region" description="Helical" evidence="1">
    <location>
        <begin position="102"/>
        <end position="120"/>
    </location>
</feature>
<keyword evidence="1" id="KW-1133">Transmembrane helix</keyword>
<dbReference type="RefSeq" id="WP_066677299.1">
    <property type="nucleotide sequence ID" value="NZ_CABMIZ010000025.1"/>
</dbReference>
<keyword evidence="5" id="KW-1185">Reference proteome</keyword>
<dbReference type="Proteomes" id="UP001055437">
    <property type="component" value="Chromosome"/>
</dbReference>
<protein>
    <submittedName>
        <fullName evidence="2">Uncharacterized protein</fullName>
    </submittedName>
</protein>
<evidence type="ECO:0000313" key="3">
    <source>
        <dbReference type="EMBL" id="USR99860.1"/>
    </source>
</evidence>
<reference evidence="2 4" key="1">
    <citation type="submission" date="2017-09" db="EMBL/GenBank/DDBJ databases">
        <authorList>
            <person name="Thomas P."/>
            <person name="Seyboldt C."/>
        </authorList>
    </citation>
    <scope>NUCLEOTIDE SEQUENCE [LARGE SCALE GENOMIC DNA]</scope>
    <source>
        <strain evidence="2 4">DSM 7534</strain>
    </source>
</reference>
<evidence type="ECO:0000313" key="2">
    <source>
        <dbReference type="EMBL" id="AYE33286.1"/>
    </source>
</evidence>
<keyword evidence="1" id="KW-0472">Membrane</keyword>
<name>A0A9N7PK98_CLOSE</name>
<feature type="transmembrane region" description="Helical" evidence="1">
    <location>
        <begin position="62"/>
        <end position="90"/>
    </location>
</feature>
<evidence type="ECO:0000256" key="1">
    <source>
        <dbReference type="SAM" id="Phobius"/>
    </source>
</evidence>
<sequence length="134" mass="15418">MGIMEILSYIFLGLSVLTYIFISIAMYNVAKKKGYNKEWLAWIPIVQDYVVIKYAKGIPWVLLLYIPYFFTTGLLASIISFIIGLYLVIMAVRICKEFNVDYTWLIVGLFIPGVAAISYYKLYKSTIKSEVEVI</sequence>
<dbReference type="KEGG" id="csep:CP523_01815"/>
<accession>A0A9N7PK98</accession>
<proteinExistence type="predicted"/>
<dbReference type="Proteomes" id="UP000280586">
    <property type="component" value="Chromosome"/>
</dbReference>
<dbReference type="OrthoDB" id="1932768at2"/>
<evidence type="ECO:0000313" key="4">
    <source>
        <dbReference type="Proteomes" id="UP000280586"/>
    </source>
</evidence>
<organism evidence="2 4">
    <name type="scientific">Clostridium septicum</name>
    <dbReference type="NCBI Taxonomy" id="1504"/>
    <lineage>
        <taxon>Bacteria</taxon>
        <taxon>Bacillati</taxon>
        <taxon>Bacillota</taxon>
        <taxon>Clostridia</taxon>
        <taxon>Eubacteriales</taxon>
        <taxon>Clostridiaceae</taxon>
        <taxon>Clostridium</taxon>
    </lineage>
</organism>
<dbReference type="EMBL" id="CP099799">
    <property type="protein sequence ID" value="USR99860.1"/>
    <property type="molecule type" value="Genomic_DNA"/>
</dbReference>